<sequence length="325" mass="36920">MELTTQQRNESISAATDTLLFEDNYLHIKNAIDQLHLLFAGVTGVNAGNITDQDIHLPSGKAVSTIKAAHCLKELERTRRFIRGIYHAIKHLLDTIPAHTINILYAGCGPYATLLTPLTSQFTSAQINFILLDINRDSLDAAKMMYEQLSLSGYVIDYVCTDATTYKFPDGICIDMVISETMLNALRKEPQLAIMNNLIPQMRPEAIFIPEEITVEAVLTQWKEEYNSFTIKDYQPKRINLGEVYCARREFKLPQPVVIQVPASETHNRLDLFTEITVFGKEVLTTYTCSLTMPFAVCKLENNREDMKVTFEYVMSDHPGFTYMI</sequence>
<dbReference type="AlphaFoldDB" id="A0AAU7K019"/>
<dbReference type="Gene3D" id="3.40.50.150">
    <property type="entry name" value="Vaccinia Virus protein VP39"/>
    <property type="match status" value="1"/>
</dbReference>
<dbReference type="InterPro" id="IPR029063">
    <property type="entry name" value="SAM-dependent_MTases_sf"/>
</dbReference>
<dbReference type="RefSeq" id="WP_406823602.1">
    <property type="nucleotide sequence ID" value="NZ_CP157485.1"/>
</dbReference>
<gene>
    <name evidence="2" type="ORF">ABEG20_12095</name>
</gene>
<dbReference type="GO" id="GO:0008757">
    <property type="term" value="F:S-adenosylmethionine-dependent methyltransferase activity"/>
    <property type="evidence" value="ECO:0007669"/>
    <property type="project" value="InterPro"/>
</dbReference>
<organism evidence="2">
    <name type="scientific">Pedobacter sp. KACC 23697</name>
    <dbReference type="NCBI Taxonomy" id="3149230"/>
    <lineage>
        <taxon>Bacteria</taxon>
        <taxon>Pseudomonadati</taxon>
        <taxon>Bacteroidota</taxon>
        <taxon>Sphingobacteriia</taxon>
        <taxon>Sphingobacteriales</taxon>
        <taxon>Sphingobacteriaceae</taxon>
        <taxon>Pedobacter</taxon>
    </lineage>
</organism>
<keyword evidence="2" id="KW-0489">Methyltransferase</keyword>
<accession>A0AAU7K019</accession>
<evidence type="ECO:0000313" key="2">
    <source>
        <dbReference type="EMBL" id="XBO46027.1"/>
    </source>
</evidence>
<dbReference type="InterPro" id="IPR013216">
    <property type="entry name" value="Methyltransf_11"/>
</dbReference>
<dbReference type="GO" id="GO:0032259">
    <property type="term" value="P:methylation"/>
    <property type="evidence" value="ECO:0007669"/>
    <property type="project" value="UniProtKB-KW"/>
</dbReference>
<evidence type="ECO:0000259" key="1">
    <source>
        <dbReference type="Pfam" id="PF08241"/>
    </source>
</evidence>
<dbReference type="SUPFAM" id="SSF53335">
    <property type="entry name" value="S-adenosyl-L-methionine-dependent methyltransferases"/>
    <property type="match status" value="1"/>
</dbReference>
<keyword evidence="2" id="KW-0808">Transferase</keyword>
<name>A0AAU7K019_9SPHI</name>
<feature type="domain" description="Methyltransferase type 11" evidence="1">
    <location>
        <begin position="106"/>
        <end position="193"/>
    </location>
</feature>
<reference evidence="2" key="1">
    <citation type="submission" date="2024-05" db="EMBL/GenBank/DDBJ databases">
        <authorList>
            <person name="Kim S."/>
            <person name="Heo J."/>
            <person name="Choi H."/>
            <person name="Choi Y."/>
            <person name="Kwon S.-W."/>
            <person name="Kim Y."/>
        </authorList>
    </citation>
    <scope>NUCLEOTIDE SEQUENCE</scope>
    <source>
        <strain evidence="2">KACC 23697</strain>
    </source>
</reference>
<proteinExistence type="predicted"/>
<dbReference type="Pfam" id="PF08241">
    <property type="entry name" value="Methyltransf_11"/>
    <property type="match status" value="1"/>
</dbReference>
<protein>
    <submittedName>
        <fullName evidence="2">Methyltransferase domain-containing protein</fullName>
    </submittedName>
</protein>
<dbReference type="EMBL" id="CP157485">
    <property type="protein sequence ID" value="XBO46027.1"/>
    <property type="molecule type" value="Genomic_DNA"/>
</dbReference>